<organism evidence="2">
    <name type="scientific">Anguilla anguilla</name>
    <name type="common">European freshwater eel</name>
    <name type="synonym">Muraena anguilla</name>
    <dbReference type="NCBI Taxonomy" id="7936"/>
    <lineage>
        <taxon>Eukaryota</taxon>
        <taxon>Metazoa</taxon>
        <taxon>Chordata</taxon>
        <taxon>Craniata</taxon>
        <taxon>Vertebrata</taxon>
        <taxon>Euteleostomi</taxon>
        <taxon>Actinopterygii</taxon>
        <taxon>Neopterygii</taxon>
        <taxon>Teleostei</taxon>
        <taxon>Anguilliformes</taxon>
        <taxon>Anguillidae</taxon>
        <taxon>Anguilla</taxon>
    </lineage>
</organism>
<reference evidence="2" key="2">
    <citation type="journal article" date="2015" name="Fish Shellfish Immunol.">
        <title>Early steps in the European eel (Anguilla anguilla)-Vibrio vulnificus interaction in the gills: Role of the RtxA13 toxin.</title>
        <authorList>
            <person name="Callol A."/>
            <person name="Pajuelo D."/>
            <person name="Ebbesson L."/>
            <person name="Teles M."/>
            <person name="MacKenzie S."/>
            <person name="Amaro C."/>
        </authorList>
    </citation>
    <scope>NUCLEOTIDE SEQUENCE</scope>
</reference>
<feature type="transmembrane region" description="Helical" evidence="1">
    <location>
        <begin position="12"/>
        <end position="33"/>
    </location>
</feature>
<dbReference type="EMBL" id="GBXM01089740">
    <property type="protein sequence ID" value="JAH18837.1"/>
    <property type="molecule type" value="Transcribed_RNA"/>
</dbReference>
<keyword evidence="1" id="KW-0472">Membrane</keyword>
<reference evidence="2" key="1">
    <citation type="submission" date="2014-11" db="EMBL/GenBank/DDBJ databases">
        <authorList>
            <person name="Amaro Gonzalez C."/>
        </authorList>
    </citation>
    <scope>NUCLEOTIDE SEQUENCE</scope>
</reference>
<evidence type="ECO:0000256" key="1">
    <source>
        <dbReference type="SAM" id="Phobius"/>
    </source>
</evidence>
<evidence type="ECO:0000313" key="2">
    <source>
        <dbReference type="EMBL" id="JAH18837.1"/>
    </source>
</evidence>
<keyword evidence="1" id="KW-1133">Transmembrane helix</keyword>
<keyword evidence="1" id="KW-0812">Transmembrane</keyword>
<proteinExistence type="predicted"/>
<name>A0A0E9QQV1_ANGAN</name>
<accession>A0A0E9QQV1</accession>
<dbReference type="AlphaFoldDB" id="A0A0E9QQV1"/>
<protein>
    <submittedName>
        <fullName evidence="2">Uncharacterized protein</fullName>
    </submittedName>
</protein>
<sequence length="51" mass="5627">MSRRTTSPHTGHYVSMAGPSLPFGVLLKVFYYITVVQRVFTLTAPNGKDPS</sequence>